<accession>A0A2A9NIX0</accession>
<feature type="domain" description="NADH:flavin oxidoreductase/NADH oxidase N-terminal" evidence="1">
    <location>
        <begin position="7"/>
        <end position="162"/>
    </location>
</feature>
<evidence type="ECO:0000313" key="2">
    <source>
        <dbReference type="EMBL" id="PFH47652.1"/>
    </source>
</evidence>
<protein>
    <recommendedName>
        <fullName evidence="1">NADH:flavin oxidoreductase/NADH oxidase N-terminal domain-containing protein</fullName>
    </recommendedName>
</protein>
<reference evidence="2 3" key="1">
    <citation type="submission" date="2014-02" db="EMBL/GenBank/DDBJ databases">
        <title>Transposable element dynamics among asymbiotic and ectomycorrhizal Amanita fungi.</title>
        <authorList>
            <consortium name="DOE Joint Genome Institute"/>
            <person name="Hess J."/>
            <person name="Skrede I."/>
            <person name="Wolfe B."/>
            <person name="LaButti K."/>
            <person name="Ohm R.A."/>
            <person name="Grigoriev I.V."/>
            <person name="Pringle A."/>
        </authorList>
    </citation>
    <scope>NUCLEOTIDE SEQUENCE [LARGE SCALE GENOMIC DNA]</scope>
    <source>
        <strain evidence="2 3">SKay4041</strain>
    </source>
</reference>
<proteinExistence type="predicted"/>
<dbReference type="GO" id="GO:0003959">
    <property type="term" value="F:NADPH dehydrogenase activity"/>
    <property type="evidence" value="ECO:0007669"/>
    <property type="project" value="TreeGrafter"/>
</dbReference>
<evidence type="ECO:0000259" key="1">
    <source>
        <dbReference type="Pfam" id="PF00724"/>
    </source>
</evidence>
<name>A0A2A9NIX0_9AGAR</name>
<dbReference type="OrthoDB" id="276546at2759"/>
<dbReference type="AlphaFoldDB" id="A0A2A9NIX0"/>
<dbReference type="Pfam" id="PF00724">
    <property type="entry name" value="Oxidored_FMN"/>
    <property type="match status" value="1"/>
</dbReference>
<dbReference type="EMBL" id="KZ302099">
    <property type="protein sequence ID" value="PFH47652.1"/>
    <property type="molecule type" value="Genomic_DNA"/>
</dbReference>
<sequence length="202" mass="22373">MVQTGTIDQFLQDVSNKRQDEYGGSLEKRNAVVEAVGAERVGIRLSPRGQFQGMGMTNPIPQYAHFVSTLCQKHPKLAYLHVIEARVGGDNPGSHDGPFCVLESNDFLRAIWSPLPFISAGRYDKESALQRAEESGDLVAFGKHFIANPDLPIRLMSNIPLNPYDRKTFYVPGDQKGSDVGYIDYPFASETIDEAKVSIARI</sequence>
<dbReference type="STRING" id="703135.A0A2A9NIX0"/>
<dbReference type="SUPFAM" id="SSF51395">
    <property type="entry name" value="FMN-linked oxidoreductases"/>
    <property type="match status" value="1"/>
</dbReference>
<dbReference type="GO" id="GO:0010181">
    <property type="term" value="F:FMN binding"/>
    <property type="evidence" value="ECO:0007669"/>
    <property type="project" value="InterPro"/>
</dbReference>
<gene>
    <name evidence="2" type="ORF">AMATHDRAFT_77093</name>
</gene>
<evidence type="ECO:0000313" key="3">
    <source>
        <dbReference type="Proteomes" id="UP000242287"/>
    </source>
</evidence>
<keyword evidence="3" id="KW-1185">Reference proteome</keyword>
<dbReference type="InterPro" id="IPR001155">
    <property type="entry name" value="OxRdtase_FMN_N"/>
</dbReference>
<dbReference type="Gene3D" id="3.20.20.70">
    <property type="entry name" value="Aldolase class I"/>
    <property type="match status" value="1"/>
</dbReference>
<dbReference type="InterPro" id="IPR045247">
    <property type="entry name" value="Oye-like"/>
</dbReference>
<dbReference type="InterPro" id="IPR013785">
    <property type="entry name" value="Aldolase_TIM"/>
</dbReference>
<dbReference type="PANTHER" id="PTHR22893:SF91">
    <property type="entry name" value="NADPH DEHYDROGENASE 2-RELATED"/>
    <property type="match status" value="1"/>
</dbReference>
<dbReference type="PANTHER" id="PTHR22893">
    <property type="entry name" value="NADH OXIDOREDUCTASE-RELATED"/>
    <property type="match status" value="1"/>
</dbReference>
<organism evidence="2 3">
    <name type="scientific">Amanita thiersii Skay4041</name>
    <dbReference type="NCBI Taxonomy" id="703135"/>
    <lineage>
        <taxon>Eukaryota</taxon>
        <taxon>Fungi</taxon>
        <taxon>Dikarya</taxon>
        <taxon>Basidiomycota</taxon>
        <taxon>Agaricomycotina</taxon>
        <taxon>Agaricomycetes</taxon>
        <taxon>Agaricomycetidae</taxon>
        <taxon>Agaricales</taxon>
        <taxon>Pluteineae</taxon>
        <taxon>Amanitaceae</taxon>
        <taxon>Amanita</taxon>
    </lineage>
</organism>
<dbReference type="Proteomes" id="UP000242287">
    <property type="component" value="Unassembled WGS sequence"/>
</dbReference>